<feature type="domain" description="Glycoside hydrolase family 13 N-terminal" evidence="2">
    <location>
        <begin position="26"/>
        <end position="109"/>
    </location>
</feature>
<feature type="domain" description="Glycosyl hydrolase family 13 catalytic" evidence="1">
    <location>
        <begin position="181"/>
        <end position="251"/>
    </location>
</feature>
<dbReference type="Pfam" id="PF02922">
    <property type="entry name" value="CBM_48"/>
    <property type="match status" value="1"/>
</dbReference>
<reference evidence="3" key="1">
    <citation type="submission" date="2018-06" db="EMBL/GenBank/DDBJ databases">
        <authorList>
            <person name="Zhirakovskaya E."/>
        </authorList>
    </citation>
    <scope>NUCLEOTIDE SEQUENCE</scope>
</reference>
<dbReference type="PANTHER" id="PTHR43651:SF3">
    <property type="entry name" value="1,4-ALPHA-GLUCAN-BRANCHING ENZYME"/>
    <property type="match status" value="1"/>
</dbReference>
<dbReference type="Gene3D" id="3.20.20.80">
    <property type="entry name" value="Glycosidases"/>
    <property type="match status" value="1"/>
</dbReference>
<keyword evidence="3" id="KW-0328">Glycosyltransferase</keyword>
<name>A0A3B1E7T0_9ZZZZ</name>
<dbReference type="InterPro" id="IPR006047">
    <property type="entry name" value="GH13_cat_dom"/>
</dbReference>
<dbReference type="AlphaFoldDB" id="A0A3B1E7T0"/>
<sequence>MTTQHTITPDDLYLFNEGTHANLGNKLGAHAATCNGREGVHFAVWAPSACEVHLVGDFNNWDGTATPMTPCEASGIWEAFVPGLDQGATYKYLICATLAGHEALKADPVGIHTETPPRSASKVWTPAHQWQDSDWLAARDDDNWHRKPMSIYEVHLGSWRRVPEQDNRSLSYRELADQLTEYVSWLGFTHVELMPIMEHPFDGSWGYQTTGYFAPSSRFGSPDDFAYLVDTLHQAGIGVILDWVPSHFATDGHGLSLFDGTHLYEHADPQQGFH</sequence>
<dbReference type="EMBL" id="UOGK01000318">
    <property type="protein sequence ID" value="VAX40007.1"/>
    <property type="molecule type" value="Genomic_DNA"/>
</dbReference>
<proteinExistence type="predicted"/>
<dbReference type="InterPro" id="IPR044143">
    <property type="entry name" value="GlgB_N_E_set_prok"/>
</dbReference>
<evidence type="ECO:0000313" key="3">
    <source>
        <dbReference type="EMBL" id="VAX40007.1"/>
    </source>
</evidence>
<dbReference type="GO" id="GO:0004553">
    <property type="term" value="F:hydrolase activity, hydrolyzing O-glycosyl compounds"/>
    <property type="evidence" value="ECO:0007669"/>
    <property type="project" value="InterPro"/>
</dbReference>
<accession>A0A3B1E7T0</accession>
<gene>
    <name evidence="3" type="ORF">MNBD_PLANCTO03-1966</name>
</gene>
<dbReference type="InterPro" id="IPR004193">
    <property type="entry name" value="Glyco_hydro_13_N"/>
</dbReference>
<dbReference type="InterPro" id="IPR014756">
    <property type="entry name" value="Ig_E-set"/>
</dbReference>
<feature type="non-terminal residue" evidence="3">
    <location>
        <position position="274"/>
    </location>
</feature>
<dbReference type="SUPFAM" id="SSF81296">
    <property type="entry name" value="E set domains"/>
    <property type="match status" value="1"/>
</dbReference>
<dbReference type="Pfam" id="PF00128">
    <property type="entry name" value="Alpha-amylase"/>
    <property type="match status" value="1"/>
</dbReference>
<dbReference type="InterPro" id="IPR013783">
    <property type="entry name" value="Ig-like_fold"/>
</dbReference>
<evidence type="ECO:0000259" key="1">
    <source>
        <dbReference type="Pfam" id="PF00128"/>
    </source>
</evidence>
<dbReference type="EC" id="2.4.1.18" evidence="3"/>
<evidence type="ECO:0000259" key="2">
    <source>
        <dbReference type="Pfam" id="PF02922"/>
    </source>
</evidence>
<dbReference type="GO" id="GO:0005978">
    <property type="term" value="P:glycogen biosynthetic process"/>
    <property type="evidence" value="ECO:0007669"/>
    <property type="project" value="TreeGrafter"/>
</dbReference>
<keyword evidence="3" id="KW-0808">Transferase</keyword>
<dbReference type="SUPFAM" id="SSF51445">
    <property type="entry name" value="(Trans)glycosidases"/>
    <property type="match status" value="1"/>
</dbReference>
<dbReference type="Gene3D" id="2.60.40.10">
    <property type="entry name" value="Immunoglobulins"/>
    <property type="match status" value="1"/>
</dbReference>
<dbReference type="PANTHER" id="PTHR43651">
    <property type="entry name" value="1,4-ALPHA-GLUCAN-BRANCHING ENZYME"/>
    <property type="match status" value="1"/>
</dbReference>
<dbReference type="CDD" id="cd02855">
    <property type="entry name" value="E_set_GBE_prok_N"/>
    <property type="match status" value="1"/>
</dbReference>
<dbReference type="GO" id="GO:0005829">
    <property type="term" value="C:cytosol"/>
    <property type="evidence" value="ECO:0007669"/>
    <property type="project" value="TreeGrafter"/>
</dbReference>
<protein>
    <submittedName>
        <fullName evidence="3">1,4-alpha-glucan (Glycogen) branching enzyme, GH-13-type</fullName>
        <ecNumber evidence="3">2.4.1.18</ecNumber>
    </submittedName>
</protein>
<dbReference type="InterPro" id="IPR017853">
    <property type="entry name" value="GH"/>
</dbReference>
<dbReference type="GO" id="GO:0003844">
    <property type="term" value="F:1,4-alpha-glucan branching enzyme activity"/>
    <property type="evidence" value="ECO:0007669"/>
    <property type="project" value="UniProtKB-EC"/>
</dbReference>
<organism evidence="3">
    <name type="scientific">hydrothermal vent metagenome</name>
    <dbReference type="NCBI Taxonomy" id="652676"/>
    <lineage>
        <taxon>unclassified sequences</taxon>
        <taxon>metagenomes</taxon>
        <taxon>ecological metagenomes</taxon>
    </lineage>
</organism>